<dbReference type="PANTHER" id="PTHR46116">
    <property type="entry name" value="(E3-INDEPENDENT) E2 UBIQUITIN-CONJUGATING ENZYME"/>
    <property type="match status" value="1"/>
</dbReference>
<feature type="region of interest" description="Disordered" evidence="3">
    <location>
        <begin position="567"/>
        <end position="676"/>
    </location>
</feature>
<name>A0A854QB69_CRYNE</name>
<evidence type="ECO:0000256" key="3">
    <source>
        <dbReference type="SAM" id="MobiDB-lite"/>
    </source>
</evidence>
<protein>
    <submittedName>
        <fullName evidence="5">Ubiquitin-conjugating enzyme E2 O</fullName>
    </submittedName>
</protein>
<dbReference type="InterPro" id="IPR000608">
    <property type="entry name" value="UBC"/>
</dbReference>
<accession>A0A854QB69</accession>
<gene>
    <name evidence="5" type="ORF">C361_04490</name>
</gene>
<dbReference type="InterPro" id="IPR016135">
    <property type="entry name" value="UBQ-conjugating_enzyme/RWD"/>
</dbReference>
<dbReference type="PANTHER" id="PTHR46116:SF15">
    <property type="entry name" value="(E3-INDEPENDENT) E2 UBIQUITIN-CONJUGATING ENZYME"/>
    <property type="match status" value="1"/>
</dbReference>
<feature type="compositionally biased region" description="Basic and acidic residues" evidence="3">
    <location>
        <begin position="611"/>
        <end position="625"/>
    </location>
</feature>
<evidence type="ECO:0000259" key="4">
    <source>
        <dbReference type="PROSITE" id="PS50127"/>
    </source>
</evidence>
<comment type="caution">
    <text evidence="5">The sequence shown here is derived from an EMBL/GenBank/DDBJ whole genome shotgun (WGS) entry which is preliminary data.</text>
</comment>
<dbReference type="GO" id="GO:0061631">
    <property type="term" value="F:ubiquitin conjugating enzyme activity"/>
    <property type="evidence" value="ECO:0007669"/>
    <property type="project" value="TreeGrafter"/>
</dbReference>
<feature type="compositionally biased region" description="Low complexity" evidence="3">
    <location>
        <begin position="650"/>
        <end position="669"/>
    </location>
</feature>
<dbReference type="AlphaFoldDB" id="A0A854QB69"/>
<reference evidence="5 6" key="1">
    <citation type="submission" date="2017-06" db="EMBL/GenBank/DDBJ databases">
        <title>Global population genomics of the pathogenic fungus Cryptococcus neoformans var. grubii.</title>
        <authorList>
            <person name="Cuomo C."/>
            <person name="Litvintseva A."/>
            <person name="Chen Y."/>
            <person name="Young S."/>
            <person name="Zeng Q."/>
            <person name="Chapman S."/>
            <person name="Gujja S."/>
            <person name="Saif S."/>
            <person name="Birren B."/>
        </authorList>
    </citation>
    <scope>NUCLEOTIDE SEQUENCE [LARGE SCALE GENOMIC DNA]</scope>
    <source>
        <strain evidence="5 6">Tu259-1</strain>
    </source>
</reference>
<dbReference type="Gene3D" id="3.10.110.10">
    <property type="entry name" value="Ubiquitin Conjugating Enzyme"/>
    <property type="match status" value="1"/>
</dbReference>
<evidence type="ECO:0000256" key="1">
    <source>
        <dbReference type="ARBA" id="ARBA00022679"/>
    </source>
</evidence>
<feature type="compositionally biased region" description="Acidic residues" evidence="3">
    <location>
        <begin position="572"/>
        <end position="610"/>
    </location>
</feature>
<keyword evidence="1" id="KW-0808">Transferase</keyword>
<dbReference type="SUPFAM" id="SSF54495">
    <property type="entry name" value="UBC-like"/>
    <property type="match status" value="1"/>
</dbReference>
<dbReference type="Pfam" id="PF00179">
    <property type="entry name" value="UQ_con"/>
    <property type="match status" value="1"/>
</dbReference>
<dbReference type="SMART" id="SM00212">
    <property type="entry name" value="UBCc"/>
    <property type="match status" value="1"/>
</dbReference>
<proteinExistence type="predicted"/>
<evidence type="ECO:0000313" key="6">
    <source>
        <dbReference type="Proteomes" id="UP000199727"/>
    </source>
</evidence>
<evidence type="ECO:0000313" key="5">
    <source>
        <dbReference type="EMBL" id="OXG18367.1"/>
    </source>
</evidence>
<dbReference type="FunFam" id="3.10.110.10:FF:000094">
    <property type="entry name" value="Probable ubiquitin-conjugating enzyme E2 23"/>
    <property type="match status" value="1"/>
</dbReference>
<organism evidence="5 6">
    <name type="scientific">Cryptococcus neoformans Tu259-1</name>
    <dbReference type="NCBI Taxonomy" id="1230072"/>
    <lineage>
        <taxon>Eukaryota</taxon>
        <taxon>Fungi</taxon>
        <taxon>Dikarya</taxon>
        <taxon>Basidiomycota</taxon>
        <taxon>Agaricomycotina</taxon>
        <taxon>Tremellomycetes</taxon>
        <taxon>Tremellales</taxon>
        <taxon>Cryptococcaceae</taxon>
        <taxon>Cryptococcus</taxon>
        <taxon>Cryptococcus neoformans species complex</taxon>
    </lineage>
</organism>
<dbReference type="EMBL" id="AMKT01000056">
    <property type="protein sequence ID" value="OXG18367.1"/>
    <property type="molecule type" value="Genomic_DNA"/>
</dbReference>
<evidence type="ECO:0000256" key="2">
    <source>
        <dbReference type="ARBA" id="ARBA00022786"/>
    </source>
</evidence>
<dbReference type="PROSITE" id="PS50127">
    <property type="entry name" value="UBC_2"/>
    <property type="match status" value="1"/>
</dbReference>
<dbReference type="Proteomes" id="UP000199727">
    <property type="component" value="Unassembled WGS sequence"/>
</dbReference>
<dbReference type="CDD" id="cd23837">
    <property type="entry name" value="UBCc_UBE2O"/>
    <property type="match status" value="1"/>
</dbReference>
<keyword evidence="2" id="KW-0833">Ubl conjugation pathway</keyword>
<feature type="domain" description="UBC core" evidence="4">
    <location>
        <begin position="707"/>
        <end position="871"/>
    </location>
</feature>
<sequence>MPLPPSLPGLPDDYTPQYFGNDIVVGFDSEGQYKAKVLRCWSDEDGSMIPPPPPGQEAHPLDRPLKRGEVGISHLSTGQLAIVPESTLRLFQREFLKGDIVKRSLTSQESALVVNVKTEIKLQHALTGEELDQWVKYEDVSNALEIDARDRVVYDNWIGTVEEVFENGFVETKLGRHYRIAEMGGLLEIGRRVEEVLPKNLFEQLAAMPKPLPDFAEPQTDRVLKIDPVVVYVIWNAINQKLPPSEQGKFKEPEPFWYGEDLKKLALFDTTHSQPPSIGSTVDFISEDARRKYGVEPSSRVEGTVLVSTMRILASRSTLVLRWQTGRETEEPSIDFVPYHNVDDYETWPGEHVMWRGDNGERRHAVVQKFDPYQRVAELLFMDDQTKELVPVMELDPGGRSGTNAYGVSIGQMVLLCEDNGSVPPEVPSFGQHETPVKNMWARHEFAKLGEEYVSGDSKFGWYPPEGDKQSVDWWGEVVQLHLNGEVTIKLANGDLKTTGIKNLAILNDPGSDMVDELGPEMDEGEAMDEDEYEEFDEWQNGMRGAHGGLMFDEAQLHGLQAMVSRLKESQQPEESESSWETMSEDDIHDVDTEGEVMEVDEMEEEEEEERAVAEAEAASRRQEQSEATFVEQQSFSSIKPLSSQPLQKAAPEAGPSTATPSSSRAPLPKESLDEDDEQWVRFEMLEQAPRDHHFYNELSSGAAARSYHTRIQKEHRALQSSLPENILVRTYEDRLDLMRVLIIGPEGTPYTDAPFVFDVYLNPTKFPNEPPIVHFHSYTNGHGRCNPNLYEEGKVCLSILGTWSGDESESWNSSKSSLLQVFVSISGLVLVRCPYHCEPAFAKLEGTREGKINSRLYSEKAYVLSRTFVRTALERPPTGLESEIRYFYLTRGRLRSVIDHAQRLIEKGEVGQNIEQEEENAEMWNADAMGRLTMGAIITLKRTIGWLQKIWDTQSS</sequence>
<dbReference type="OrthoDB" id="1926878at2759"/>
<feature type="compositionally biased region" description="Polar residues" evidence="3">
    <location>
        <begin position="631"/>
        <end position="647"/>
    </location>
</feature>